<dbReference type="InterPro" id="IPR025979">
    <property type="entry name" value="ChrR-like_cupin_dom"/>
</dbReference>
<dbReference type="Proteomes" id="UP000318801">
    <property type="component" value="Unassembled WGS sequence"/>
</dbReference>
<feature type="domain" description="ChrR-like cupin" evidence="1">
    <location>
        <begin position="19"/>
        <end position="101"/>
    </location>
</feature>
<evidence type="ECO:0000313" key="2">
    <source>
        <dbReference type="EMBL" id="TPW32265.1"/>
    </source>
</evidence>
<dbReference type="Pfam" id="PF12973">
    <property type="entry name" value="Cupin_7"/>
    <property type="match status" value="1"/>
</dbReference>
<proteinExistence type="predicted"/>
<protein>
    <submittedName>
        <fullName evidence="2">Allophanate hydrolase</fullName>
    </submittedName>
</protein>
<dbReference type="RefSeq" id="WP_141147776.1">
    <property type="nucleotide sequence ID" value="NZ_VHLG01000002.1"/>
</dbReference>
<reference evidence="2 3" key="1">
    <citation type="submission" date="2019-06" db="EMBL/GenBank/DDBJ databases">
        <authorList>
            <person name="Li M."/>
        </authorList>
    </citation>
    <scope>NUCLEOTIDE SEQUENCE [LARGE SCALE GENOMIC DNA]</scope>
    <source>
        <strain evidence="2 3">BGMRC2036</strain>
    </source>
</reference>
<evidence type="ECO:0000259" key="1">
    <source>
        <dbReference type="Pfam" id="PF12973"/>
    </source>
</evidence>
<name>A0A506UG93_9HYPH</name>
<sequence length="110" mass="12232">MSTVSIFTDFLAGGWRSYEFEFFREGVEICRLVTGEPEVALLRYAPGASVPRHLHQGLETILVLEGSQSDEFGHYPVGSFVANPEGTIHSVHSQEGCVVLIQWTRPVKIL</sequence>
<dbReference type="OrthoDB" id="9801227at2"/>
<keyword evidence="3" id="KW-1185">Reference proteome</keyword>
<dbReference type="EMBL" id="VHLG01000002">
    <property type="protein sequence ID" value="TPW32265.1"/>
    <property type="molecule type" value="Genomic_DNA"/>
</dbReference>
<dbReference type="GO" id="GO:0016787">
    <property type="term" value="F:hydrolase activity"/>
    <property type="evidence" value="ECO:0007669"/>
    <property type="project" value="UniProtKB-KW"/>
</dbReference>
<dbReference type="SUPFAM" id="SSF51182">
    <property type="entry name" value="RmlC-like cupins"/>
    <property type="match status" value="1"/>
</dbReference>
<keyword evidence="2" id="KW-0378">Hydrolase</keyword>
<dbReference type="InterPro" id="IPR014710">
    <property type="entry name" value="RmlC-like_jellyroll"/>
</dbReference>
<gene>
    <name evidence="2" type="ORF">FJU08_04455</name>
</gene>
<organism evidence="2 3">
    <name type="scientific">Martelella alba</name>
    <dbReference type="NCBI Taxonomy" id="2590451"/>
    <lineage>
        <taxon>Bacteria</taxon>
        <taxon>Pseudomonadati</taxon>
        <taxon>Pseudomonadota</taxon>
        <taxon>Alphaproteobacteria</taxon>
        <taxon>Hyphomicrobiales</taxon>
        <taxon>Aurantimonadaceae</taxon>
        <taxon>Martelella</taxon>
    </lineage>
</organism>
<dbReference type="Gene3D" id="2.60.120.10">
    <property type="entry name" value="Jelly Rolls"/>
    <property type="match status" value="1"/>
</dbReference>
<accession>A0A506UG93</accession>
<evidence type="ECO:0000313" key="3">
    <source>
        <dbReference type="Proteomes" id="UP000318801"/>
    </source>
</evidence>
<comment type="caution">
    <text evidence="2">The sequence shown here is derived from an EMBL/GenBank/DDBJ whole genome shotgun (WGS) entry which is preliminary data.</text>
</comment>
<dbReference type="AlphaFoldDB" id="A0A506UG93"/>
<dbReference type="InterPro" id="IPR011051">
    <property type="entry name" value="RmlC_Cupin_sf"/>
</dbReference>